<comment type="caution">
    <text evidence="1">The sequence shown here is derived from an EMBL/GenBank/DDBJ whole genome shotgun (WGS) entry which is preliminary data.</text>
</comment>
<keyword evidence="2" id="KW-1185">Reference proteome</keyword>
<reference evidence="1 2" key="1">
    <citation type="journal article" date="2020" name="Cell">
        <title>Large-Scale Comparative Analyses of Tick Genomes Elucidate Their Genetic Diversity and Vector Capacities.</title>
        <authorList>
            <consortium name="Tick Genome and Microbiome Consortium (TIGMIC)"/>
            <person name="Jia N."/>
            <person name="Wang J."/>
            <person name="Shi W."/>
            <person name="Du L."/>
            <person name="Sun Y."/>
            <person name="Zhan W."/>
            <person name="Jiang J.F."/>
            <person name="Wang Q."/>
            <person name="Zhang B."/>
            <person name="Ji P."/>
            <person name="Bell-Sakyi L."/>
            <person name="Cui X.M."/>
            <person name="Yuan T.T."/>
            <person name="Jiang B.G."/>
            <person name="Yang W.F."/>
            <person name="Lam T.T."/>
            <person name="Chang Q.C."/>
            <person name="Ding S.J."/>
            <person name="Wang X.J."/>
            <person name="Zhu J.G."/>
            <person name="Ruan X.D."/>
            <person name="Zhao L."/>
            <person name="Wei J.T."/>
            <person name="Ye R.Z."/>
            <person name="Que T.C."/>
            <person name="Du C.H."/>
            <person name="Zhou Y.H."/>
            <person name="Cheng J.X."/>
            <person name="Dai P.F."/>
            <person name="Guo W.B."/>
            <person name="Han X.H."/>
            <person name="Huang E.J."/>
            <person name="Li L.F."/>
            <person name="Wei W."/>
            <person name="Gao Y.C."/>
            <person name="Liu J.Z."/>
            <person name="Shao H.Z."/>
            <person name="Wang X."/>
            <person name="Wang C.C."/>
            <person name="Yang T.C."/>
            <person name="Huo Q.B."/>
            <person name="Li W."/>
            <person name="Chen H.Y."/>
            <person name="Chen S.E."/>
            <person name="Zhou L.G."/>
            <person name="Ni X.B."/>
            <person name="Tian J.H."/>
            <person name="Sheng Y."/>
            <person name="Liu T."/>
            <person name="Pan Y.S."/>
            <person name="Xia L.Y."/>
            <person name="Li J."/>
            <person name="Zhao F."/>
            <person name="Cao W.C."/>
        </authorList>
    </citation>
    <scope>NUCLEOTIDE SEQUENCE [LARGE SCALE GENOMIC DNA]</scope>
    <source>
        <strain evidence="1">Iper-2018</strain>
    </source>
</reference>
<organism evidence="1 2">
    <name type="scientific">Ixodes persulcatus</name>
    <name type="common">Taiga tick</name>
    <dbReference type="NCBI Taxonomy" id="34615"/>
    <lineage>
        <taxon>Eukaryota</taxon>
        <taxon>Metazoa</taxon>
        <taxon>Ecdysozoa</taxon>
        <taxon>Arthropoda</taxon>
        <taxon>Chelicerata</taxon>
        <taxon>Arachnida</taxon>
        <taxon>Acari</taxon>
        <taxon>Parasitiformes</taxon>
        <taxon>Ixodida</taxon>
        <taxon>Ixodoidea</taxon>
        <taxon>Ixodidae</taxon>
        <taxon>Ixodinae</taxon>
        <taxon>Ixodes</taxon>
    </lineage>
</organism>
<sequence length="504" mass="54348">MVIETLEHRGAETRDFKSKRQPLLTRPVRLPKHLLLSDRRKLVMKYGYKLRMMPSAVLNRMNHVQPMDRAATPTTAAEDAVCVDTVVLTNQAPASQGSDTNADDTGQEDDDASDCQAVATSSTVSASESPKLGLGRDRSSWASKDPEAEASQLQALANERARALAYVGAYKLADVTEATWHEEKIVLTRHKGHFLSFMGRAVGRRTLLHPLETLFLVESGQLTLEAGRRSGPQSRLPKLRPRPRVRRSAPPPKTATTTNDDVVCHEDNDSVLDVVPVIPAKQAKTDAAELNSSVPDPAVGATDRPPRTTATRGASASPPSGLRPPLIPAQGGLAAGTADARPARRGRGPPVDGPHQARGVSLAGPLPGRHRCPSCRWCKRWTCQSCRHLRVAHARTLDVYLAAVDFRKTCPGPPEYRVAMVQVGRRGAHTARPGAQLTGGWGALVFASVDHVGPGALFALEPLWPPPPLHQGPDRTPPSPHLLHRPALLPSADVASLVCFKSTH</sequence>
<dbReference type="EMBL" id="JABSTQ010011503">
    <property type="protein sequence ID" value="KAG0410638.1"/>
    <property type="molecule type" value="Genomic_DNA"/>
</dbReference>
<name>A0AC60NU53_IXOPE</name>
<dbReference type="Proteomes" id="UP000805193">
    <property type="component" value="Unassembled WGS sequence"/>
</dbReference>
<protein>
    <submittedName>
        <fullName evidence="1">Uncharacterized protein</fullName>
    </submittedName>
</protein>
<evidence type="ECO:0000313" key="1">
    <source>
        <dbReference type="EMBL" id="KAG0410638.1"/>
    </source>
</evidence>
<proteinExistence type="predicted"/>
<gene>
    <name evidence="1" type="ORF">HPB47_012244</name>
</gene>
<accession>A0AC60NU53</accession>
<evidence type="ECO:0000313" key="2">
    <source>
        <dbReference type="Proteomes" id="UP000805193"/>
    </source>
</evidence>